<feature type="compositionally biased region" description="Acidic residues" evidence="2">
    <location>
        <begin position="360"/>
        <end position="377"/>
    </location>
</feature>
<organism evidence="3 4">
    <name type="scientific">Geovibrio thiophilus</name>
    <dbReference type="NCBI Taxonomy" id="139438"/>
    <lineage>
        <taxon>Bacteria</taxon>
        <taxon>Pseudomonadati</taxon>
        <taxon>Deferribacterota</taxon>
        <taxon>Deferribacteres</taxon>
        <taxon>Deferribacterales</taxon>
        <taxon>Geovibrionaceae</taxon>
        <taxon>Geovibrio</taxon>
    </lineage>
</organism>
<proteinExistence type="predicted"/>
<dbReference type="InterPro" id="IPR019734">
    <property type="entry name" value="TPR_rpt"/>
</dbReference>
<dbReference type="PROSITE" id="PS50005">
    <property type="entry name" value="TPR"/>
    <property type="match status" value="1"/>
</dbReference>
<dbReference type="EMBL" id="CP035108">
    <property type="protein sequence ID" value="QAR34278.1"/>
    <property type="molecule type" value="Genomic_DNA"/>
</dbReference>
<dbReference type="RefSeq" id="WP_128467583.1">
    <property type="nucleotide sequence ID" value="NZ_CP035108.1"/>
</dbReference>
<dbReference type="OrthoDB" id="5471982at2"/>
<reference evidence="3 4" key="1">
    <citation type="submission" date="2019-01" db="EMBL/GenBank/DDBJ databases">
        <title>Geovibrio thiophilus DSM 11263, complete genome.</title>
        <authorList>
            <person name="Spring S."/>
            <person name="Bunk B."/>
            <person name="Sproer C."/>
        </authorList>
    </citation>
    <scope>NUCLEOTIDE SEQUENCE [LARGE SCALE GENOMIC DNA]</scope>
    <source>
        <strain evidence="3 4">DSM 11263</strain>
    </source>
</reference>
<dbReference type="AlphaFoldDB" id="A0A410K218"/>
<feature type="compositionally biased region" description="Low complexity" evidence="2">
    <location>
        <begin position="400"/>
        <end position="410"/>
    </location>
</feature>
<feature type="compositionally biased region" description="Low complexity" evidence="2">
    <location>
        <begin position="345"/>
        <end position="359"/>
    </location>
</feature>
<dbReference type="InterPro" id="IPR011990">
    <property type="entry name" value="TPR-like_helical_dom_sf"/>
</dbReference>
<dbReference type="SUPFAM" id="SSF48452">
    <property type="entry name" value="TPR-like"/>
    <property type="match status" value="1"/>
</dbReference>
<keyword evidence="1" id="KW-0802">TPR repeat</keyword>
<evidence type="ECO:0000313" key="4">
    <source>
        <dbReference type="Proteomes" id="UP000287502"/>
    </source>
</evidence>
<dbReference type="KEGG" id="gtl:EP073_12935"/>
<dbReference type="Proteomes" id="UP000287502">
    <property type="component" value="Chromosome"/>
</dbReference>
<sequence length="463" mass="52717">MDEINRSKYLNDIEYFSRKLEDDPASKLFMPLSVALLKLNKYDDVIYYCAHGLEHFPELLGAKTVMAQAYMGKGKVEDAKGLLKQVILVNRFNYKANKLMGDIYRAEEDIARALEYYRKSYKISPEDRKLGDDIIELENLLEKGFEAADDIDLPDRDSELVEHMAKELADEVKDELSHDTYEDKELEENEIEKTLQEISERNTEDEDGFDMDDFGKEDFEEEIRENLLASVDEEIRGKEVQGDVVRLDEEDILSDFTAEKQADKKTADIDAPIELDDFAAEITKAEDDAIMSMIGDALSSFGSSSYGDEIIYDNKRDIIEDSESEEYFLTDDEPEAFPEEEPAAEAEPVQAEESVYAEEPVIEAEPEEAEEEPEPESVPETVAEEIPQPAQEPEPETTPDEPLSLPAQEPEPVKPEPKQLSPQEKLAEAKRMLIEAQVETLENTLACVLNKARKRKQTSKEEK</sequence>
<dbReference type="SMART" id="SM00028">
    <property type="entry name" value="TPR"/>
    <property type="match status" value="3"/>
</dbReference>
<evidence type="ECO:0000256" key="2">
    <source>
        <dbReference type="SAM" id="MobiDB-lite"/>
    </source>
</evidence>
<feature type="compositionally biased region" description="Acidic residues" evidence="2">
    <location>
        <begin position="322"/>
        <end position="344"/>
    </location>
</feature>
<name>A0A410K218_9BACT</name>
<feature type="repeat" description="TPR" evidence="1">
    <location>
        <begin position="94"/>
        <end position="127"/>
    </location>
</feature>
<feature type="compositionally biased region" description="Low complexity" evidence="2">
    <location>
        <begin position="378"/>
        <end position="391"/>
    </location>
</feature>
<accession>A0A410K218</accession>
<keyword evidence="4" id="KW-1185">Reference proteome</keyword>
<evidence type="ECO:0000256" key="1">
    <source>
        <dbReference type="PROSITE-ProRule" id="PRU00339"/>
    </source>
</evidence>
<gene>
    <name evidence="3" type="ORF">EP073_12935</name>
</gene>
<feature type="region of interest" description="Disordered" evidence="2">
    <location>
        <begin position="322"/>
        <end position="427"/>
    </location>
</feature>
<evidence type="ECO:0000313" key="3">
    <source>
        <dbReference type="EMBL" id="QAR34278.1"/>
    </source>
</evidence>
<protein>
    <submittedName>
        <fullName evidence="3">Uncharacterized protein</fullName>
    </submittedName>
</protein>
<dbReference type="Gene3D" id="1.25.40.10">
    <property type="entry name" value="Tetratricopeptide repeat domain"/>
    <property type="match status" value="1"/>
</dbReference>